<dbReference type="InterPro" id="IPR035979">
    <property type="entry name" value="RBD_domain_sf"/>
</dbReference>
<dbReference type="InterPro" id="IPR000504">
    <property type="entry name" value="RRM_dom"/>
</dbReference>
<keyword evidence="5" id="KW-1185">Reference proteome</keyword>
<feature type="region of interest" description="Disordered" evidence="2">
    <location>
        <begin position="81"/>
        <end position="137"/>
    </location>
</feature>
<dbReference type="PROSITE" id="PS50102">
    <property type="entry name" value="RRM"/>
    <property type="match status" value="1"/>
</dbReference>
<evidence type="ECO:0000256" key="1">
    <source>
        <dbReference type="ARBA" id="ARBA00022884"/>
    </source>
</evidence>
<dbReference type="InterPro" id="IPR012677">
    <property type="entry name" value="Nucleotide-bd_a/b_plait_sf"/>
</dbReference>
<name>A0A849KIY2_9BURK</name>
<dbReference type="Gene3D" id="3.30.70.330">
    <property type="match status" value="1"/>
</dbReference>
<dbReference type="RefSeq" id="WP_171561982.1">
    <property type="nucleotide sequence ID" value="NZ_JABFCS010000001.1"/>
</dbReference>
<sequence length="137" mass="13309">MGNKLYVGNLPYSFRDSDMEQAFSQFGTVTSAKVMMERDTGRSKGFGFVEMGSPAEAQAAIAGMNGQQHGGRALVVNEARPMEPRSGGGGGGFGGGGGGGGRGFGGGGGGGGFGGGRREGGGGGGGYGGGGGGRDRY</sequence>
<gene>
    <name evidence="4" type="ORF">HK415_18985</name>
</gene>
<dbReference type="InterPro" id="IPR052462">
    <property type="entry name" value="SLIRP/GR-RBP-like"/>
</dbReference>
<reference evidence="4 5" key="2">
    <citation type="submission" date="2020-06" db="EMBL/GenBank/DDBJ databases">
        <title>Ramlibacter rhizophilus sp. nov., isolated from rhizosphere soil of national flower Mugunghwa from South Korea.</title>
        <authorList>
            <person name="Zheng-Fei Y."/>
            <person name="Huan T."/>
        </authorList>
    </citation>
    <scope>NUCLEOTIDE SEQUENCE [LARGE SCALE GENOMIC DNA]</scope>
    <source>
        <strain evidence="4 5">B156</strain>
    </source>
</reference>
<dbReference type="Proteomes" id="UP000552954">
    <property type="component" value="Unassembled WGS sequence"/>
</dbReference>
<evidence type="ECO:0000256" key="2">
    <source>
        <dbReference type="SAM" id="MobiDB-lite"/>
    </source>
</evidence>
<dbReference type="PANTHER" id="PTHR48027">
    <property type="entry name" value="HETEROGENEOUS NUCLEAR RIBONUCLEOPROTEIN 87F-RELATED"/>
    <property type="match status" value="1"/>
</dbReference>
<evidence type="ECO:0000313" key="5">
    <source>
        <dbReference type="Proteomes" id="UP000552954"/>
    </source>
</evidence>
<proteinExistence type="predicted"/>
<feature type="compositionally biased region" description="Gly residues" evidence="2">
    <location>
        <begin position="86"/>
        <end position="137"/>
    </location>
</feature>
<evidence type="ECO:0000259" key="3">
    <source>
        <dbReference type="PROSITE" id="PS50102"/>
    </source>
</evidence>
<evidence type="ECO:0000313" key="4">
    <source>
        <dbReference type="EMBL" id="NNU44795.1"/>
    </source>
</evidence>
<keyword evidence="1" id="KW-0694">RNA-binding</keyword>
<dbReference type="Pfam" id="PF00076">
    <property type="entry name" value="RRM_1"/>
    <property type="match status" value="1"/>
</dbReference>
<organism evidence="4 5">
    <name type="scientific">Ramlibacter montanisoli</name>
    <dbReference type="NCBI Taxonomy" id="2732512"/>
    <lineage>
        <taxon>Bacteria</taxon>
        <taxon>Pseudomonadati</taxon>
        <taxon>Pseudomonadota</taxon>
        <taxon>Betaproteobacteria</taxon>
        <taxon>Burkholderiales</taxon>
        <taxon>Comamonadaceae</taxon>
        <taxon>Ramlibacter</taxon>
    </lineage>
</organism>
<feature type="domain" description="RRM" evidence="3">
    <location>
        <begin position="3"/>
        <end position="81"/>
    </location>
</feature>
<comment type="caution">
    <text evidence="4">The sequence shown here is derived from an EMBL/GenBank/DDBJ whole genome shotgun (WGS) entry which is preliminary data.</text>
</comment>
<protein>
    <submittedName>
        <fullName evidence="4">RNA-binding protein</fullName>
    </submittedName>
</protein>
<dbReference type="InterPro" id="IPR048289">
    <property type="entry name" value="RRM2_NsCP33-like"/>
</dbReference>
<dbReference type="EMBL" id="JABFCS010000001">
    <property type="protein sequence ID" value="NNU44795.1"/>
    <property type="molecule type" value="Genomic_DNA"/>
</dbReference>
<reference evidence="4 5" key="1">
    <citation type="submission" date="2020-05" db="EMBL/GenBank/DDBJ databases">
        <authorList>
            <person name="Khan S.A."/>
            <person name="Jeon C.O."/>
            <person name="Chun B.H."/>
        </authorList>
    </citation>
    <scope>NUCLEOTIDE SEQUENCE [LARGE SCALE GENOMIC DNA]</scope>
    <source>
        <strain evidence="4 5">B156</strain>
    </source>
</reference>
<dbReference type="GO" id="GO:0003723">
    <property type="term" value="F:RNA binding"/>
    <property type="evidence" value="ECO:0007669"/>
    <property type="project" value="UniProtKB-KW"/>
</dbReference>
<dbReference type="SUPFAM" id="SSF54928">
    <property type="entry name" value="RNA-binding domain, RBD"/>
    <property type="match status" value="1"/>
</dbReference>
<accession>A0A849KIY2</accession>
<dbReference type="AlphaFoldDB" id="A0A849KIY2"/>
<dbReference type="CDD" id="cd21608">
    <property type="entry name" value="RRM2_NsCP33_like"/>
    <property type="match status" value="1"/>
</dbReference>
<dbReference type="SMART" id="SM00360">
    <property type="entry name" value="RRM"/>
    <property type="match status" value="1"/>
</dbReference>